<dbReference type="InterPro" id="IPR019554">
    <property type="entry name" value="Soluble_ligand-bd"/>
</dbReference>
<dbReference type="Pfam" id="PF10531">
    <property type="entry name" value="SLBB"/>
    <property type="match status" value="1"/>
</dbReference>
<feature type="compositionally biased region" description="Low complexity" evidence="1">
    <location>
        <begin position="19"/>
        <end position="35"/>
    </location>
</feature>
<feature type="compositionally biased region" description="Basic and acidic residues" evidence="1">
    <location>
        <begin position="36"/>
        <end position="47"/>
    </location>
</feature>
<evidence type="ECO:0000313" key="4">
    <source>
        <dbReference type="Proteomes" id="UP000321181"/>
    </source>
</evidence>
<feature type="compositionally biased region" description="Basic and acidic residues" evidence="1">
    <location>
        <begin position="1"/>
        <end position="17"/>
    </location>
</feature>
<feature type="compositionally biased region" description="Pro residues" evidence="1">
    <location>
        <begin position="57"/>
        <end position="72"/>
    </location>
</feature>
<protein>
    <recommendedName>
        <fullName evidence="2">Helix-hairpin-helix DNA-binding motif class 1 domain-containing protein</fullName>
    </recommendedName>
</protein>
<dbReference type="AlphaFoldDB" id="A0A512DBS9"/>
<feature type="region of interest" description="Disordered" evidence="1">
    <location>
        <begin position="169"/>
        <end position="201"/>
    </location>
</feature>
<dbReference type="PANTHER" id="PTHR21180">
    <property type="entry name" value="ENDONUCLEASE/EXONUCLEASE/PHOSPHATASE FAMILY DOMAIN-CONTAINING PROTEIN 1"/>
    <property type="match status" value="1"/>
</dbReference>
<keyword evidence="4" id="KW-1185">Reference proteome</keyword>
<dbReference type="GO" id="GO:0006281">
    <property type="term" value="P:DNA repair"/>
    <property type="evidence" value="ECO:0007669"/>
    <property type="project" value="InterPro"/>
</dbReference>
<accession>A0A512DBS9</accession>
<dbReference type="GO" id="GO:0015627">
    <property type="term" value="C:type II protein secretion system complex"/>
    <property type="evidence" value="ECO:0007669"/>
    <property type="project" value="TreeGrafter"/>
</dbReference>
<gene>
    <name evidence="3" type="ORF">CAE01nite_16300</name>
</gene>
<dbReference type="GO" id="GO:0015628">
    <property type="term" value="P:protein secretion by the type II secretion system"/>
    <property type="evidence" value="ECO:0007669"/>
    <property type="project" value="TreeGrafter"/>
</dbReference>
<dbReference type="Gene3D" id="1.10.150.320">
    <property type="entry name" value="Photosystem II 12 kDa extrinsic protein"/>
    <property type="match status" value="1"/>
</dbReference>
<dbReference type="Gene3D" id="3.10.560.10">
    <property type="entry name" value="Outer membrane lipoprotein wza domain like"/>
    <property type="match status" value="1"/>
</dbReference>
<dbReference type="PANTHER" id="PTHR21180:SF32">
    <property type="entry name" value="ENDONUCLEASE_EXONUCLEASE_PHOSPHATASE FAMILY DOMAIN-CONTAINING PROTEIN 1"/>
    <property type="match status" value="1"/>
</dbReference>
<evidence type="ECO:0000259" key="2">
    <source>
        <dbReference type="SMART" id="SM00278"/>
    </source>
</evidence>
<feature type="compositionally biased region" description="Low complexity" evidence="1">
    <location>
        <begin position="301"/>
        <end position="323"/>
    </location>
</feature>
<proteinExistence type="predicted"/>
<dbReference type="RefSeq" id="WP_246131077.1">
    <property type="nucleotide sequence ID" value="NZ_BAAARM010000009.1"/>
</dbReference>
<sequence length="489" mass="49194">MPRSDDALRSLSRDRLHAVARPGSAAPGGAASEGLADARVDGEEHRGGPRAQVQRPGPAPWWLPEPPEPPGPAAVTTAPGFAGRVPTSEDAEAEAEYGKPVRHPVEQVRDGRGDAARPEPATPRARRRGRHQAPATDAGTGTVRVEPPPSDDAGAAWLPVAVPAEPPAYDVASRADRGPTATRGPVRSSPPPAATVDRPHREGDVRDVVERMRREALAEVADEYGRRHGHPLDHAAEGARPARRRWFLGVRHAVVAGVAVAVLTAGVVLRATAEVPRTVPPPASAAASAVGAARPGDDGTPDVVAADAEVPPAPAPGSADGGPSPSPAGGSGAVPAPAPTARVVVHVVGQVSTPGVVDLPVGARVGDALAAAGGATPTADLSGVNLARVLVDGEQVVVPAPGDAPVPAVEGAGGGPGAASGGTAATGPVDLNTAGAAELDGLPGIGPVLAQRILEWRTEHGPFRDVEELGEVAGIGDTLLGRLRTMVRV</sequence>
<feature type="compositionally biased region" description="Low complexity" evidence="1">
    <location>
        <begin position="73"/>
        <end position="83"/>
    </location>
</feature>
<dbReference type="GO" id="GO:0003677">
    <property type="term" value="F:DNA binding"/>
    <property type="evidence" value="ECO:0007669"/>
    <property type="project" value="InterPro"/>
</dbReference>
<feature type="compositionally biased region" description="Basic and acidic residues" evidence="1">
    <location>
        <begin position="96"/>
        <end position="117"/>
    </location>
</feature>
<dbReference type="Pfam" id="PF12836">
    <property type="entry name" value="HHH_3"/>
    <property type="match status" value="1"/>
</dbReference>
<dbReference type="InterPro" id="IPR003583">
    <property type="entry name" value="Hlx-hairpin-Hlx_DNA-bd_motif"/>
</dbReference>
<feature type="region of interest" description="Disordered" evidence="1">
    <location>
        <begin position="278"/>
        <end position="336"/>
    </location>
</feature>
<feature type="domain" description="Helix-hairpin-helix DNA-binding motif class 1" evidence="2">
    <location>
        <begin position="437"/>
        <end position="456"/>
    </location>
</feature>
<evidence type="ECO:0000313" key="3">
    <source>
        <dbReference type="EMBL" id="GEO33905.1"/>
    </source>
</evidence>
<feature type="compositionally biased region" description="Low complexity" evidence="1">
    <location>
        <begin position="284"/>
        <end position="294"/>
    </location>
</feature>
<feature type="domain" description="Helix-hairpin-helix DNA-binding motif class 1" evidence="2">
    <location>
        <begin position="467"/>
        <end position="486"/>
    </location>
</feature>
<dbReference type="EMBL" id="BJYY01000012">
    <property type="protein sequence ID" value="GEO33905.1"/>
    <property type="molecule type" value="Genomic_DNA"/>
</dbReference>
<comment type="caution">
    <text evidence="3">The sequence shown here is derived from an EMBL/GenBank/DDBJ whole genome shotgun (WGS) entry which is preliminary data.</text>
</comment>
<evidence type="ECO:0000256" key="1">
    <source>
        <dbReference type="SAM" id="MobiDB-lite"/>
    </source>
</evidence>
<name>A0A512DBS9_9CELL</name>
<dbReference type="Proteomes" id="UP000321181">
    <property type="component" value="Unassembled WGS sequence"/>
</dbReference>
<feature type="region of interest" description="Disordered" evidence="1">
    <location>
        <begin position="1"/>
        <end position="156"/>
    </location>
</feature>
<dbReference type="InterPro" id="IPR010994">
    <property type="entry name" value="RuvA_2-like"/>
</dbReference>
<dbReference type="InterPro" id="IPR051675">
    <property type="entry name" value="Endo/Exo/Phosphatase_dom_1"/>
</dbReference>
<dbReference type="SMART" id="SM00278">
    <property type="entry name" value="HhH1"/>
    <property type="match status" value="2"/>
</dbReference>
<reference evidence="3 4" key="1">
    <citation type="submission" date="2019-07" db="EMBL/GenBank/DDBJ databases">
        <title>Whole genome shotgun sequence of Cellulomonas aerilata NBRC 106308.</title>
        <authorList>
            <person name="Hosoyama A."/>
            <person name="Uohara A."/>
            <person name="Ohji S."/>
            <person name="Ichikawa N."/>
        </authorList>
    </citation>
    <scope>NUCLEOTIDE SEQUENCE [LARGE SCALE GENOMIC DNA]</scope>
    <source>
        <strain evidence="3 4">NBRC 106308</strain>
    </source>
</reference>
<dbReference type="SUPFAM" id="SSF47781">
    <property type="entry name" value="RuvA domain 2-like"/>
    <property type="match status" value="1"/>
</dbReference>
<organism evidence="3 4">
    <name type="scientific">Cellulomonas aerilata</name>
    <dbReference type="NCBI Taxonomy" id="515326"/>
    <lineage>
        <taxon>Bacteria</taxon>
        <taxon>Bacillati</taxon>
        <taxon>Actinomycetota</taxon>
        <taxon>Actinomycetes</taxon>
        <taxon>Micrococcales</taxon>
        <taxon>Cellulomonadaceae</taxon>
        <taxon>Cellulomonas</taxon>
    </lineage>
</organism>